<gene>
    <name evidence="2" type="ORF">GWK47_055275</name>
</gene>
<proteinExistence type="predicted"/>
<sequence>MQPQSSFTKLVQSGCSHSLFTILVSEWIEATLATPADHLSSCRAPPPPPPRGFSDSRKEYNETECDRGGKRTSGSTISSSSSSSKSHHLQPKYYKGARPRESGYQIDV</sequence>
<organism evidence="2 3">
    <name type="scientific">Chionoecetes opilio</name>
    <name type="common">Atlantic snow crab</name>
    <name type="synonym">Cancer opilio</name>
    <dbReference type="NCBI Taxonomy" id="41210"/>
    <lineage>
        <taxon>Eukaryota</taxon>
        <taxon>Metazoa</taxon>
        <taxon>Ecdysozoa</taxon>
        <taxon>Arthropoda</taxon>
        <taxon>Crustacea</taxon>
        <taxon>Multicrustacea</taxon>
        <taxon>Malacostraca</taxon>
        <taxon>Eumalacostraca</taxon>
        <taxon>Eucarida</taxon>
        <taxon>Decapoda</taxon>
        <taxon>Pleocyemata</taxon>
        <taxon>Brachyura</taxon>
        <taxon>Eubrachyura</taxon>
        <taxon>Majoidea</taxon>
        <taxon>Majidae</taxon>
        <taxon>Chionoecetes</taxon>
    </lineage>
</organism>
<comment type="caution">
    <text evidence="2">The sequence shown here is derived from an EMBL/GenBank/DDBJ whole genome shotgun (WGS) entry which is preliminary data.</text>
</comment>
<dbReference type="EMBL" id="JACEEZ010018334">
    <property type="protein sequence ID" value="KAG0717032.1"/>
    <property type="molecule type" value="Genomic_DNA"/>
</dbReference>
<feature type="compositionally biased region" description="Low complexity" evidence="1">
    <location>
        <begin position="72"/>
        <end position="84"/>
    </location>
</feature>
<evidence type="ECO:0000256" key="1">
    <source>
        <dbReference type="SAM" id="MobiDB-lite"/>
    </source>
</evidence>
<feature type="region of interest" description="Disordered" evidence="1">
    <location>
        <begin position="36"/>
        <end position="108"/>
    </location>
</feature>
<feature type="compositionally biased region" description="Basic and acidic residues" evidence="1">
    <location>
        <begin position="54"/>
        <end position="69"/>
    </location>
</feature>
<accession>A0A8J5CRC5</accession>
<evidence type="ECO:0000313" key="2">
    <source>
        <dbReference type="EMBL" id="KAG0717032.1"/>
    </source>
</evidence>
<evidence type="ECO:0000313" key="3">
    <source>
        <dbReference type="Proteomes" id="UP000770661"/>
    </source>
</evidence>
<dbReference type="AlphaFoldDB" id="A0A8J5CRC5"/>
<reference evidence="2" key="1">
    <citation type="submission" date="2020-07" db="EMBL/GenBank/DDBJ databases">
        <title>The High-quality genome of the commercially important snow crab, Chionoecetes opilio.</title>
        <authorList>
            <person name="Jeong J.-H."/>
            <person name="Ryu S."/>
        </authorList>
    </citation>
    <scope>NUCLEOTIDE SEQUENCE</scope>
    <source>
        <strain evidence="2">MADBK_172401_WGS</strain>
        <tissue evidence="2">Digestive gland</tissue>
    </source>
</reference>
<keyword evidence="3" id="KW-1185">Reference proteome</keyword>
<name>A0A8J5CRC5_CHIOP</name>
<dbReference type="Proteomes" id="UP000770661">
    <property type="component" value="Unassembled WGS sequence"/>
</dbReference>
<protein>
    <submittedName>
        <fullName evidence="2">Uncharacterized protein</fullName>
    </submittedName>
</protein>